<feature type="region of interest" description="Disordered" evidence="1">
    <location>
        <begin position="222"/>
        <end position="244"/>
    </location>
</feature>
<organism evidence="3 4">
    <name type="scientific">Actinoalloteichus hymeniacidonis</name>
    <dbReference type="NCBI Taxonomy" id="340345"/>
    <lineage>
        <taxon>Bacteria</taxon>
        <taxon>Bacillati</taxon>
        <taxon>Actinomycetota</taxon>
        <taxon>Actinomycetes</taxon>
        <taxon>Pseudonocardiales</taxon>
        <taxon>Pseudonocardiaceae</taxon>
        <taxon>Actinoalloteichus</taxon>
    </lineage>
</organism>
<dbReference type="EMBL" id="CP014859">
    <property type="protein sequence ID" value="AOS60914.1"/>
    <property type="molecule type" value="Genomic_DNA"/>
</dbReference>
<evidence type="ECO:0000313" key="4">
    <source>
        <dbReference type="Proteomes" id="UP000095210"/>
    </source>
</evidence>
<feature type="region of interest" description="Disordered" evidence="1">
    <location>
        <begin position="61"/>
        <end position="206"/>
    </location>
</feature>
<dbReference type="Proteomes" id="UP000095210">
    <property type="component" value="Chromosome"/>
</dbReference>
<feature type="compositionally biased region" description="Polar residues" evidence="1">
    <location>
        <begin position="295"/>
        <end position="307"/>
    </location>
</feature>
<feature type="compositionally biased region" description="Polar residues" evidence="1">
    <location>
        <begin position="189"/>
        <end position="199"/>
    </location>
</feature>
<keyword evidence="2" id="KW-0812">Transmembrane</keyword>
<name>A0AAC9MWB9_9PSEU</name>
<feature type="region of interest" description="Disordered" evidence="1">
    <location>
        <begin position="295"/>
        <end position="333"/>
    </location>
</feature>
<proteinExistence type="predicted"/>
<sequence length="471" mass="48592">MTWQDELRRLDTALAAGDISQSEHQEQRDAVLSIAAGSRAGSPFDTQLTLRNQPISAIKANTAAADQLDPASPAPVMAAADEPTPTAPAETDGDTPSAAESVAPEAEQKTAEQPSAEQKTVEQGATEQPTTEAGEKADSTPKPAAEPPPAETTSVTPLPAGPPTMTTPPTSADSSSVSTTTGVPMAGSTAPTSKQGTTDESADAGGQTLGARLGAVMQDHPNVHQSDQDSLPLPMTTDTMARPGPYAGRAEEVFNAQSARPRRKLVLPIVLTVLLLAVIAAGVVWFMSNQSTADDTQQDVNQSQPQDNAPPPAAGDQPTLPTLPGEPVPHPEAMSRDAAVTAGVLGETEAEVFGEHDVTEILFRGSADAGNSFGVLVGVAPSEDAALASAEALAFGQTELGLEAVAMEELPGQVRVFEQVGEEQSIYRAVYVSGVHVVRLGVAGPTNNEAAPVDAAFRTLADETLQTLEQN</sequence>
<feature type="compositionally biased region" description="Low complexity" evidence="1">
    <location>
        <begin position="167"/>
        <end position="185"/>
    </location>
</feature>
<dbReference type="AlphaFoldDB" id="A0AAC9MWB9"/>
<feature type="transmembrane region" description="Helical" evidence="2">
    <location>
        <begin position="265"/>
        <end position="287"/>
    </location>
</feature>
<reference evidence="4" key="1">
    <citation type="submission" date="2016-03" db="EMBL/GenBank/DDBJ databases">
        <title>Complete genome sequence of the type strain Actinoalloteichus hymeniacidonis DSM 45092.</title>
        <authorList>
            <person name="Schaffert L."/>
            <person name="Albersmeier A."/>
            <person name="Winkler A."/>
            <person name="Kalinowski J."/>
            <person name="Zotchev S."/>
            <person name="Ruckert C."/>
        </authorList>
    </citation>
    <scope>NUCLEOTIDE SEQUENCE [LARGE SCALE GENOMIC DNA]</scope>
    <source>
        <strain evidence="4">HPA177(T) (DSM 45092(T))</strain>
    </source>
</reference>
<feature type="compositionally biased region" description="Low complexity" evidence="1">
    <location>
        <begin position="78"/>
        <end position="105"/>
    </location>
</feature>
<keyword evidence="4" id="KW-1185">Reference proteome</keyword>
<dbReference type="KEGG" id="ahm:TL08_00325"/>
<gene>
    <name evidence="3" type="ORF">TL08_00325</name>
</gene>
<protein>
    <submittedName>
        <fullName evidence="3">Uncharacterized protein</fullName>
    </submittedName>
</protein>
<evidence type="ECO:0000313" key="3">
    <source>
        <dbReference type="EMBL" id="AOS60914.1"/>
    </source>
</evidence>
<dbReference type="RefSeq" id="WP_157420868.1">
    <property type="nucleotide sequence ID" value="NZ_CP014859.1"/>
</dbReference>
<keyword evidence="2" id="KW-0472">Membrane</keyword>
<evidence type="ECO:0000256" key="1">
    <source>
        <dbReference type="SAM" id="MobiDB-lite"/>
    </source>
</evidence>
<evidence type="ECO:0000256" key="2">
    <source>
        <dbReference type="SAM" id="Phobius"/>
    </source>
</evidence>
<keyword evidence="2" id="KW-1133">Transmembrane helix</keyword>
<feature type="compositionally biased region" description="Polar residues" evidence="1">
    <location>
        <begin position="111"/>
        <end position="131"/>
    </location>
</feature>
<accession>A0AAC9MWB9</accession>